<evidence type="ECO:0000259" key="3">
    <source>
        <dbReference type="Pfam" id="PF14583"/>
    </source>
</evidence>
<protein>
    <submittedName>
        <fullName evidence="4">PD40 domain-containing protein</fullName>
    </submittedName>
</protein>
<dbReference type="InterPro" id="IPR015943">
    <property type="entry name" value="WD40/YVTN_repeat-like_dom_sf"/>
</dbReference>
<dbReference type="Proteomes" id="UP000551327">
    <property type="component" value="Unassembled WGS sequence"/>
</dbReference>
<gene>
    <name evidence="4" type="ORF">H7F53_00570</name>
</gene>
<dbReference type="AlphaFoldDB" id="A0A7X1KNN8"/>
<proteinExistence type="predicted"/>
<dbReference type="GO" id="GO:0047487">
    <property type="term" value="F:oligogalacturonide lyase activity"/>
    <property type="evidence" value="ECO:0007669"/>
    <property type="project" value="InterPro"/>
</dbReference>
<accession>A0A7X1KNN8</accession>
<dbReference type="Gene3D" id="2.130.10.10">
    <property type="entry name" value="YVTN repeat-like/Quinoprotein amine dehydrogenase"/>
    <property type="match status" value="1"/>
</dbReference>
<dbReference type="GO" id="GO:0045490">
    <property type="term" value="P:pectin catabolic process"/>
    <property type="evidence" value="ECO:0007669"/>
    <property type="project" value="InterPro"/>
</dbReference>
<feature type="signal peptide" evidence="2">
    <location>
        <begin position="1"/>
        <end position="15"/>
    </location>
</feature>
<sequence length="455" mass="50048">MAAAAALALASFAQAAPPAPPPAAMTTTGPEAAWVDPRTGHRLMRVLDEPGATALYFNEQAYTPQGDIMLLRSDRGIFAVDLKTWRPRLLVPGAGLQLLFAGRKNRTAYYAVRGPAPARSGSTPSGPAGKDGDTRPMQVWVADVDSGKTRRIAEVAGGSIAALNADETLLAGVSAERAMPLQPGAPGRDSRFDQAAYAATGPDGKPLTYAEAKEVRLNDRLEAKIPMEIFTIDVRTGARRTVIRSTDWLNHLLFSPTDPGLLMFCHEGPWHKVDRIWTVRTDGSDLTKIHTRTMNMEIAGHEFWAPDGKTIWYDLQTPRGEVFWLASYDLATRQRRWYAVERNAWSVHYNISADQAVFAGDGGDSEMVAHAPDGKWLYLLRPRDIPDVAGIHAPDAETLIKPGTFETERLADLSRHDYRLEPNARFTPDGRWLVFRSNLEGRNAVYAVEVAKAKP</sequence>
<organism evidence="4 5">
    <name type="scientific">Novosphingobium piscinae</name>
    <dbReference type="NCBI Taxonomy" id="1507448"/>
    <lineage>
        <taxon>Bacteria</taxon>
        <taxon>Pseudomonadati</taxon>
        <taxon>Pseudomonadota</taxon>
        <taxon>Alphaproteobacteria</taxon>
        <taxon>Sphingomonadales</taxon>
        <taxon>Sphingomonadaceae</taxon>
        <taxon>Novosphingobium</taxon>
    </lineage>
</organism>
<evidence type="ECO:0000313" key="5">
    <source>
        <dbReference type="Proteomes" id="UP000551327"/>
    </source>
</evidence>
<feature type="region of interest" description="Disordered" evidence="1">
    <location>
        <begin position="114"/>
        <end position="135"/>
    </location>
</feature>
<feature type="domain" description="Oligogalacturonate lyase" evidence="3">
    <location>
        <begin position="228"/>
        <end position="451"/>
    </location>
</feature>
<evidence type="ECO:0000256" key="2">
    <source>
        <dbReference type="SAM" id="SignalP"/>
    </source>
</evidence>
<evidence type="ECO:0000313" key="4">
    <source>
        <dbReference type="EMBL" id="MBC2667633.1"/>
    </source>
</evidence>
<keyword evidence="5" id="KW-1185">Reference proteome</keyword>
<dbReference type="Pfam" id="PF14583">
    <property type="entry name" value="Pectate_lyase22"/>
    <property type="match status" value="1"/>
</dbReference>
<dbReference type="SUPFAM" id="SSF82171">
    <property type="entry name" value="DPP6 N-terminal domain-like"/>
    <property type="match status" value="1"/>
</dbReference>
<name>A0A7X1KNN8_9SPHN</name>
<dbReference type="EMBL" id="JACLAX010000001">
    <property type="protein sequence ID" value="MBC2667633.1"/>
    <property type="molecule type" value="Genomic_DNA"/>
</dbReference>
<feature type="chain" id="PRO_5030610370" evidence="2">
    <location>
        <begin position="16"/>
        <end position="455"/>
    </location>
</feature>
<comment type="caution">
    <text evidence="4">The sequence shown here is derived from an EMBL/GenBank/DDBJ whole genome shotgun (WGS) entry which is preliminary data.</text>
</comment>
<dbReference type="InterPro" id="IPR027946">
    <property type="entry name" value="Ogl_dom"/>
</dbReference>
<evidence type="ECO:0000256" key="1">
    <source>
        <dbReference type="SAM" id="MobiDB-lite"/>
    </source>
</evidence>
<keyword evidence="2" id="KW-0732">Signal</keyword>
<reference evidence="4 5" key="1">
    <citation type="submission" date="2020-08" db="EMBL/GenBank/DDBJ databases">
        <title>The genome sequence of type strain Novosphingobium piscinae KCTC 42194.</title>
        <authorList>
            <person name="Liu Y."/>
        </authorList>
    </citation>
    <scope>NUCLEOTIDE SEQUENCE [LARGE SCALE GENOMIC DNA]</scope>
    <source>
        <strain evidence="4 5">KCTC 42194</strain>
    </source>
</reference>